<sequence length="34" mass="4014">MIRTNPLDIVAPELFMSVVFRWKDGALRFHPEAR</sequence>
<evidence type="ECO:0000313" key="1">
    <source>
        <dbReference type="EMBL" id="ACE03193.1"/>
    </source>
</evidence>
<dbReference type="AlphaFoldDB" id="B3EKL5"/>
<dbReference type="EMBL" id="CP001101">
    <property type="protein sequence ID" value="ACE03193.1"/>
    <property type="molecule type" value="Genomic_DNA"/>
</dbReference>
<dbReference type="HOGENOM" id="CLU_3372822_0_0_10"/>
<dbReference type="KEGG" id="cpb:Cphamn1_0221"/>
<organism evidence="1">
    <name type="scientific">Chlorobium phaeobacteroides (strain BS1)</name>
    <dbReference type="NCBI Taxonomy" id="331678"/>
    <lineage>
        <taxon>Bacteria</taxon>
        <taxon>Pseudomonadati</taxon>
        <taxon>Chlorobiota</taxon>
        <taxon>Chlorobiia</taxon>
        <taxon>Chlorobiales</taxon>
        <taxon>Chlorobiaceae</taxon>
        <taxon>Chlorobium/Pelodictyon group</taxon>
        <taxon>Chlorobium</taxon>
    </lineage>
</organism>
<dbReference type="STRING" id="331678.Cphamn1_0221"/>
<gene>
    <name evidence="1" type="ordered locus">Cphamn1_0221</name>
</gene>
<reference evidence="1" key="1">
    <citation type="submission" date="2008-06" db="EMBL/GenBank/DDBJ databases">
        <title>Complete sequence of Chlorobium phaeobacteroides BS1.</title>
        <authorList>
            <consortium name="US DOE Joint Genome Institute"/>
            <person name="Lucas S."/>
            <person name="Copeland A."/>
            <person name="Lapidus A."/>
            <person name="Glavina del Rio T."/>
            <person name="Dalin E."/>
            <person name="Tice H."/>
            <person name="Bruce D."/>
            <person name="Goodwin L."/>
            <person name="Pitluck S."/>
            <person name="Schmutz J."/>
            <person name="Larimer F."/>
            <person name="Land M."/>
            <person name="Hauser L."/>
            <person name="Kyrpides N."/>
            <person name="Ovchinnikova G."/>
            <person name="Li T."/>
            <person name="Liu Z."/>
            <person name="Zhao F."/>
            <person name="Overmann J."/>
            <person name="Bryant D.A."/>
            <person name="Richardson P."/>
        </authorList>
    </citation>
    <scope>NUCLEOTIDE SEQUENCE [LARGE SCALE GENOMIC DNA]</scope>
    <source>
        <strain evidence="1">BS1</strain>
    </source>
</reference>
<name>B3EKL5_CHLPB</name>
<accession>B3EKL5</accession>
<protein>
    <submittedName>
        <fullName evidence="1">Uncharacterized protein</fullName>
    </submittedName>
</protein>
<proteinExistence type="predicted"/>